<proteinExistence type="predicted"/>
<feature type="region of interest" description="Disordered" evidence="1">
    <location>
        <begin position="428"/>
        <end position="511"/>
    </location>
</feature>
<dbReference type="GeneID" id="94196538"/>
<organism evidence="2 3">
    <name type="scientific">Babesia caballi</name>
    <dbReference type="NCBI Taxonomy" id="5871"/>
    <lineage>
        <taxon>Eukaryota</taxon>
        <taxon>Sar</taxon>
        <taxon>Alveolata</taxon>
        <taxon>Apicomplexa</taxon>
        <taxon>Aconoidasida</taxon>
        <taxon>Piroplasmida</taxon>
        <taxon>Babesiidae</taxon>
        <taxon>Babesia</taxon>
    </lineage>
</organism>
<feature type="compositionally biased region" description="Basic and acidic residues" evidence="1">
    <location>
        <begin position="434"/>
        <end position="485"/>
    </location>
</feature>
<evidence type="ECO:0000313" key="2">
    <source>
        <dbReference type="EMBL" id="GIX65057.1"/>
    </source>
</evidence>
<evidence type="ECO:0000256" key="1">
    <source>
        <dbReference type="SAM" id="MobiDB-lite"/>
    </source>
</evidence>
<dbReference type="RefSeq" id="XP_067717126.1">
    <property type="nucleotide sequence ID" value="XM_067861025.1"/>
</dbReference>
<accession>A0AAV4LZ17</accession>
<comment type="caution">
    <text evidence="2">The sequence shown here is derived from an EMBL/GenBank/DDBJ whole genome shotgun (WGS) entry which is preliminary data.</text>
</comment>
<protein>
    <submittedName>
        <fullName evidence="2">Tyrosine-protein phosphatase Lar isoform X1</fullName>
    </submittedName>
</protein>
<dbReference type="AlphaFoldDB" id="A0AAV4LZ17"/>
<dbReference type="EMBL" id="BPLF01000004">
    <property type="protein sequence ID" value="GIX65057.1"/>
    <property type="molecule type" value="Genomic_DNA"/>
</dbReference>
<dbReference type="Proteomes" id="UP001497744">
    <property type="component" value="Unassembled WGS sequence"/>
</dbReference>
<name>A0AAV4LZ17_BABCB</name>
<evidence type="ECO:0000313" key="3">
    <source>
        <dbReference type="Proteomes" id="UP001497744"/>
    </source>
</evidence>
<sequence length="555" mass="62908">MFTVPSADGIQLKAPSSRSVTWSRTHSAAHPRYFSQIRRVQQHVRALRHVDDVLRRRQRLCDLLGGLQLPNLQHTRTVRLYRTRNQVGRLGLALRLDDGRQLLLLALLHDELDPLRLLLGHLLLLNGLAEVLAVAEVRDRHVVELDVELLRPRRYRQPDVSRHLVPLGQQRLGVVPGHHGLEHLVADRGQHTLVVVRPQLLVDPGQVLRDGPVQQPEADGDHLEIPGARRRVDDLRLGPDVVDVRYLEPRQVEVAAFALRAVAHAPGEAVEHHGALSAVDVHQTRAGHEGHGPSQDRELREPPQRTLHFASTLKINVYSVLNRTGRAVHPARRRAATARENVCLTPPLDRRTPRAPHVLAFPSAQRCAGLGVGLLVHRRIRYGLRQQVYEEYRNNVRHGTQHDEVDQPFEVLGADAEGVGQHRREVGADVQSDELGRPQEGVHARLDPRRAQSGRHDEYRQRVDLPDQLEQRAVRDDERRVRDPELQVPPLHKHDAEHAAHRHEQRGPHEELPDVVLAENVRVEVHPDEARKRLDGCEPTEELGVEVQLLSHEVE</sequence>
<gene>
    <name evidence="2" type="ORF">BcabD6B2_44920</name>
</gene>
<reference evidence="2 3" key="1">
    <citation type="submission" date="2021-06" db="EMBL/GenBank/DDBJ databases">
        <title>Genome sequence of Babesia caballi.</title>
        <authorList>
            <person name="Yamagishi J."/>
            <person name="Kidaka T."/>
            <person name="Ochi A."/>
        </authorList>
    </citation>
    <scope>NUCLEOTIDE SEQUENCE [LARGE SCALE GENOMIC DNA]</scope>
    <source>
        <strain evidence="2">USDA-D6B2</strain>
    </source>
</reference>
<keyword evidence="3" id="KW-1185">Reference proteome</keyword>